<evidence type="ECO:0000313" key="2">
    <source>
        <dbReference type="EMBL" id="JAT50521.1"/>
    </source>
</evidence>
<feature type="region of interest" description="Disordered" evidence="1">
    <location>
        <begin position="1"/>
        <end position="50"/>
    </location>
</feature>
<organism evidence="2">
    <name type="scientific">Anthurium amnicola</name>
    <dbReference type="NCBI Taxonomy" id="1678845"/>
    <lineage>
        <taxon>Eukaryota</taxon>
        <taxon>Viridiplantae</taxon>
        <taxon>Streptophyta</taxon>
        <taxon>Embryophyta</taxon>
        <taxon>Tracheophyta</taxon>
        <taxon>Spermatophyta</taxon>
        <taxon>Magnoliopsida</taxon>
        <taxon>Liliopsida</taxon>
        <taxon>Araceae</taxon>
        <taxon>Pothoideae</taxon>
        <taxon>Potheae</taxon>
        <taxon>Anthurium</taxon>
    </lineage>
</organism>
<dbReference type="AlphaFoldDB" id="A0A1D1Y7A2"/>
<sequence length="398" mass="44129">MGSSPGATRRRALVAKSQGGLAVGEEEMSPAPNGGSDNAGRRGWRRKRRGVSLPSPRCLLPRWMPCKLFLKCRNSEGEKEEVVADEEGVEGGCVSCVSSLGSAAGAEPVVPAGREEEVVSTSEAKPSASEGGQHPVHHEGRETKGSVHMPQKTYVNIGMGASLVLLLTRSVTEFNKMIELRSEMEILLKEVKEAVQKKGSSPNTSDLKNNPAFSCSDSWGDTEQCNDIPTQGPHPCLKSLEAPCTAKHYSHPIANCKKDYEDAKSLRIDQMEAELESELEILQLKFHRQDSSDQHGMELPSEKTVHSEGFSVNLGGHSGCKERVVEEVDGRDHYGVCPYELTRRLHELLETRQEERITELETALQLAHIKLHEKEMEVCWWRDTARLVSQHKEETLFR</sequence>
<accession>A0A1D1Y7A2</accession>
<name>A0A1D1Y7A2_9ARAE</name>
<proteinExistence type="predicted"/>
<dbReference type="PANTHER" id="PTHR33476">
    <property type="entry name" value="EMB|CAB62613.1"/>
    <property type="match status" value="1"/>
</dbReference>
<dbReference type="InterPro" id="IPR040348">
    <property type="entry name" value="POLAR-like"/>
</dbReference>
<protein>
    <submittedName>
        <fullName evidence="2">tRNA-specific 2-thiouridylase mnmA</fullName>
    </submittedName>
</protein>
<feature type="compositionally biased region" description="Basic and acidic residues" evidence="1">
    <location>
        <begin position="136"/>
        <end position="145"/>
    </location>
</feature>
<dbReference type="GO" id="GO:0008356">
    <property type="term" value="P:asymmetric cell division"/>
    <property type="evidence" value="ECO:0007669"/>
    <property type="project" value="InterPro"/>
</dbReference>
<gene>
    <name evidence="2" type="primary">mnmA_9</name>
    <name evidence="2" type="ORF">g.26360</name>
</gene>
<reference evidence="2" key="1">
    <citation type="submission" date="2015-07" db="EMBL/GenBank/DDBJ databases">
        <title>Transcriptome Assembly of Anthurium amnicola.</title>
        <authorList>
            <person name="Suzuki J."/>
        </authorList>
    </citation>
    <scope>NUCLEOTIDE SEQUENCE</scope>
</reference>
<dbReference type="EMBL" id="GDJX01017415">
    <property type="protein sequence ID" value="JAT50521.1"/>
    <property type="molecule type" value="Transcribed_RNA"/>
</dbReference>
<feature type="region of interest" description="Disordered" evidence="1">
    <location>
        <begin position="105"/>
        <end position="148"/>
    </location>
</feature>
<evidence type="ECO:0000256" key="1">
    <source>
        <dbReference type="SAM" id="MobiDB-lite"/>
    </source>
</evidence>
<dbReference type="PANTHER" id="PTHR33476:SF22">
    <property type="entry name" value="PROTEIN POLAR LOCALIZATION DURING ASYMMETRIC DIVISION AND REDISTRIBUTION"/>
    <property type="match status" value="1"/>
</dbReference>